<evidence type="ECO:0000313" key="2">
    <source>
        <dbReference type="Proteomes" id="UP001152523"/>
    </source>
</evidence>
<organism evidence="1 2">
    <name type="scientific">Cuscuta epithymum</name>
    <dbReference type="NCBI Taxonomy" id="186058"/>
    <lineage>
        <taxon>Eukaryota</taxon>
        <taxon>Viridiplantae</taxon>
        <taxon>Streptophyta</taxon>
        <taxon>Embryophyta</taxon>
        <taxon>Tracheophyta</taxon>
        <taxon>Spermatophyta</taxon>
        <taxon>Magnoliopsida</taxon>
        <taxon>eudicotyledons</taxon>
        <taxon>Gunneridae</taxon>
        <taxon>Pentapetalae</taxon>
        <taxon>asterids</taxon>
        <taxon>lamiids</taxon>
        <taxon>Solanales</taxon>
        <taxon>Convolvulaceae</taxon>
        <taxon>Cuscuteae</taxon>
        <taxon>Cuscuta</taxon>
        <taxon>Cuscuta subgen. Cuscuta</taxon>
    </lineage>
</organism>
<dbReference type="Proteomes" id="UP001152523">
    <property type="component" value="Unassembled WGS sequence"/>
</dbReference>
<gene>
    <name evidence="1" type="ORF">CEPIT_LOCUS33065</name>
</gene>
<dbReference type="EMBL" id="CAMAPF010000976">
    <property type="protein sequence ID" value="CAH9133598.1"/>
    <property type="molecule type" value="Genomic_DNA"/>
</dbReference>
<proteinExistence type="predicted"/>
<protein>
    <submittedName>
        <fullName evidence="1">Uncharacterized protein</fullName>
    </submittedName>
</protein>
<accession>A0AAV0FDD1</accession>
<name>A0AAV0FDD1_9ASTE</name>
<dbReference type="AlphaFoldDB" id="A0AAV0FDD1"/>
<evidence type="ECO:0000313" key="1">
    <source>
        <dbReference type="EMBL" id="CAH9133598.1"/>
    </source>
</evidence>
<keyword evidence="2" id="KW-1185">Reference proteome</keyword>
<feature type="non-terminal residue" evidence="1">
    <location>
        <position position="159"/>
    </location>
</feature>
<sequence length="159" mass="18653">MPHWNPCFFICFDKCRRDKSTPEVQGLVLAGLTLAGYQPRFPQLRDELKYTELLQKNMGTFYYPDEGVLAEAGVRTEVMQLLGRGWWRHLFFGIRDPTFREITCEVLATFRTPKVLAPEDNHWPVIKFRAFEENHSITISEMEYHLGFTRIEDNGQHEA</sequence>
<reference evidence="1" key="1">
    <citation type="submission" date="2022-07" db="EMBL/GenBank/DDBJ databases">
        <authorList>
            <person name="Macas J."/>
            <person name="Novak P."/>
            <person name="Neumann P."/>
        </authorList>
    </citation>
    <scope>NUCLEOTIDE SEQUENCE</scope>
</reference>
<comment type="caution">
    <text evidence="1">The sequence shown here is derived from an EMBL/GenBank/DDBJ whole genome shotgun (WGS) entry which is preliminary data.</text>
</comment>